<dbReference type="PANTHER" id="PTHR30537:SF5">
    <property type="entry name" value="HTH-TYPE TRANSCRIPTIONAL ACTIVATOR TTDR-RELATED"/>
    <property type="match status" value="1"/>
</dbReference>
<comment type="similarity">
    <text evidence="1">Belongs to the LysR transcriptional regulatory family.</text>
</comment>
<reference evidence="7 8" key="1">
    <citation type="submission" date="2020-07" db="EMBL/GenBank/DDBJ databases">
        <title>Novel species isolated from subtropical streams in China.</title>
        <authorList>
            <person name="Lu H."/>
        </authorList>
    </citation>
    <scope>NUCLEOTIDE SEQUENCE [LARGE SCALE GENOMIC DNA]</scope>
    <source>
        <strain evidence="7 8">LX20W</strain>
    </source>
</reference>
<dbReference type="SUPFAM" id="SSF46785">
    <property type="entry name" value="Winged helix' DNA-binding domain"/>
    <property type="match status" value="1"/>
</dbReference>
<feature type="compositionally biased region" description="Low complexity" evidence="5">
    <location>
        <begin position="316"/>
        <end position="350"/>
    </location>
</feature>
<dbReference type="Gene3D" id="3.40.190.290">
    <property type="match status" value="1"/>
</dbReference>
<dbReference type="Gene3D" id="1.10.10.10">
    <property type="entry name" value="Winged helix-like DNA-binding domain superfamily/Winged helix DNA-binding domain"/>
    <property type="match status" value="1"/>
</dbReference>
<feature type="domain" description="HTH lysR-type" evidence="6">
    <location>
        <begin position="1"/>
        <end position="59"/>
    </location>
</feature>
<feature type="region of interest" description="Disordered" evidence="5">
    <location>
        <begin position="301"/>
        <end position="361"/>
    </location>
</feature>
<dbReference type="PROSITE" id="PS50931">
    <property type="entry name" value="HTH_LYSR"/>
    <property type="match status" value="1"/>
</dbReference>
<evidence type="ECO:0000256" key="4">
    <source>
        <dbReference type="ARBA" id="ARBA00023163"/>
    </source>
</evidence>
<dbReference type="InterPro" id="IPR058163">
    <property type="entry name" value="LysR-type_TF_proteobact-type"/>
</dbReference>
<dbReference type="Proteomes" id="UP000534388">
    <property type="component" value="Unassembled WGS sequence"/>
</dbReference>
<keyword evidence="8" id="KW-1185">Reference proteome</keyword>
<dbReference type="Pfam" id="PF03466">
    <property type="entry name" value="LysR_substrate"/>
    <property type="match status" value="1"/>
</dbReference>
<name>A0A7W2ES51_9BURK</name>
<dbReference type="SUPFAM" id="SSF53850">
    <property type="entry name" value="Periplasmic binding protein-like II"/>
    <property type="match status" value="1"/>
</dbReference>
<dbReference type="CDD" id="cd08471">
    <property type="entry name" value="PBP2_CrgA_like_2"/>
    <property type="match status" value="1"/>
</dbReference>
<dbReference type="InterPro" id="IPR000847">
    <property type="entry name" value="LysR_HTH_N"/>
</dbReference>
<dbReference type="InterPro" id="IPR036390">
    <property type="entry name" value="WH_DNA-bd_sf"/>
</dbReference>
<organism evidence="7 8">
    <name type="scientific">Rugamonas brunnea</name>
    <dbReference type="NCBI Taxonomy" id="2758569"/>
    <lineage>
        <taxon>Bacteria</taxon>
        <taxon>Pseudomonadati</taxon>
        <taxon>Pseudomonadota</taxon>
        <taxon>Betaproteobacteria</taxon>
        <taxon>Burkholderiales</taxon>
        <taxon>Oxalobacteraceae</taxon>
        <taxon>Telluria group</taxon>
        <taxon>Rugamonas</taxon>
    </lineage>
</organism>
<dbReference type="PANTHER" id="PTHR30537">
    <property type="entry name" value="HTH-TYPE TRANSCRIPTIONAL REGULATOR"/>
    <property type="match status" value="1"/>
</dbReference>
<dbReference type="InterPro" id="IPR036388">
    <property type="entry name" value="WH-like_DNA-bd_sf"/>
</dbReference>
<gene>
    <name evidence="7" type="ORF">H3H37_11175</name>
</gene>
<sequence length="361" mass="39148">MDRLDELAVFIAILDCASLSGAARRLRRSAPAVTRALAALEERLGTRLIERTTRRLAPTEAGLRLADMARRVLADYEQAVREDPDAPLRGKLRITAPQVFGRRHVTALVMRFLDAHPAMQVELLFNDRNLDLIEEGLDLAVRIGPLADAGMVARRVGEVRRMVVASPAYLARHGTPDTPQALDGHDVVFTAIRSPQEEWRFRHAGRDLAVKLAPRLTLNDTEATLVAVRDGFGLGRALSYQVADDLAAGTLVRLLADYEPEPLPVHLVVSSARYMAPKLRALLEFLAERLAALPPLQPQVQVQAQPHVRPQKQQRTPAASASTSAAVAAPATAPMAAAPASAAARTANAPSAPPSRKTRRP</sequence>
<keyword evidence="3" id="KW-0238">DNA-binding</keyword>
<dbReference type="GO" id="GO:0003700">
    <property type="term" value="F:DNA-binding transcription factor activity"/>
    <property type="evidence" value="ECO:0007669"/>
    <property type="project" value="InterPro"/>
</dbReference>
<proteinExistence type="inferred from homology"/>
<evidence type="ECO:0000256" key="1">
    <source>
        <dbReference type="ARBA" id="ARBA00009437"/>
    </source>
</evidence>
<protein>
    <submittedName>
        <fullName evidence="7">LysR family transcriptional regulator</fullName>
    </submittedName>
</protein>
<evidence type="ECO:0000256" key="3">
    <source>
        <dbReference type="ARBA" id="ARBA00023125"/>
    </source>
</evidence>
<comment type="caution">
    <text evidence="7">The sequence shown here is derived from an EMBL/GenBank/DDBJ whole genome shotgun (WGS) entry which is preliminary data.</text>
</comment>
<dbReference type="InterPro" id="IPR005119">
    <property type="entry name" value="LysR_subst-bd"/>
</dbReference>
<dbReference type="FunFam" id="3.40.190.290:FF:000001">
    <property type="entry name" value="Transcriptional regulator, LysR family"/>
    <property type="match status" value="1"/>
</dbReference>
<evidence type="ECO:0000313" key="8">
    <source>
        <dbReference type="Proteomes" id="UP000534388"/>
    </source>
</evidence>
<dbReference type="FunFam" id="1.10.10.10:FF:000001">
    <property type="entry name" value="LysR family transcriptional regulator"/>
    <property type="match status" value="1"/>
</dbReference>
<accession>A0A7W2ES51</accession>
<evidence type="ECO:0000256" key="2">
    <source>
        <dbReference type="ARBA" id="ARBA00023015"/>
    </source>
</evidence>
<evidence type="ECO:0000259" key="6">
    <source>
        <dbReference type="PROSITE" id="PS50931"/>
    </source>
</evidence>
<dbReference type="RefSeq" id="WP_182162383.1">
    <property type="nucleotide sequence ID" value="NZ_JACEZT010000006.1"/>
</dbReference>
<dbReference type="EMBL" id="JACEZT010000006">
    <property type="protein sequence ID" value="MBA5637615.1"/>
    <property type="molecule type" value="Genomic_DNA"/>
</dbReference>
<evidence type="ECO:0000256" key="5">
    <source>
        <dbReference type="SAM" id="MobiDB-lite"/>
    </source>
</evidence>
<dbReference type="GO" id="GO:0006351">
    <property type="term" value="P:DNA-templated transcription"/>
    <property type="evidence" value="ECO:0007669"/>
    <property type="project" value="TreeGrafter"/>
</dbReference>
<evidence type="ECO:0000313" key="7">
    <source>
        <dbReference type="EMBL" id="MBA5637615.1"/>
    </source>
</evidence>
<dbReference type="Pfam" id="PF00126">
    <property type="entry name" value="HTH_1"/>
    <property type="match status" value="1"/>
</dbReference>
<dbReference type="AlphaFoldDB" id="A0A7W2ES51"/>
<keyword evidence="4" id="KW-0804">Transcription</keyword>
<keyword evidence="2" id="KW-0805">Transcription regulation</keyword>
<dbReference type="GO" id="GO:0043565">
    <property type="term" value="F:sequence-specific DNA binding"/>
    <property type="evidence" value="ECO:0007669"/>
    <property type="project" value="TreeGrafter"/>
</dbReference>